<evidence type="ECO:0000259" key="2">
    <source>
        <dbReference type="Pfam" id="PF20413"/>
    </source>
</evidence>
<keyword evidence="4" id="KW-1185">Reference proteome</keyword>
<dbReference type="InterPro" id="IPR047104">
    <property type="entry name" value="BLTP1_N"/>
</dbReference>
<name>A0A0N5CQ23_THECL</name>
<dbReference type="InterPro" id="IPR033616">
    <property type="entry name" value="BLTP1"/>
</dbReference>
<keyword evidence="1" id="KW-0812">Transmembrane</keyword>
<dbReference type="Proteomes" id="UP000276776">
    <property type="component" value="Unassembled WGS sequence"/>
</dbReference>
<sequence length="787" mass="91031">MNSTLLSFWEGNGSIMLPGDINLRWKDYREIVQPDKASFWVMLGSLLLFIIWIVFITYYMSRVVGPIVAFLLTRLAHLKGYDVEISVGSFSISLLAGKIMFRDFRCMSQNFLFCCNDGWVVFSYWNYIPVAHVYKSNISRLHISLNGLQLHVYNRLSKYRTLARFFGLEKLFASVKEEVDINKERRYTYVSAEEELEWHKSCDNLWSLIGYIRFDVSSGRLIAGNALLPSMVVCSFENYASEISLKEYGKGEDIALLSIVGSTENVRISLVQCNHFTKKKPLNFNGRCDQPPRTMGGGFAIVQTAHLNFFYSQSIPGFVKKGQQSATENLPVWESVWRFDKNTIFSYGPWADAQRVQLYEFFFPPEYRDSEVTIMPKEGERRILLSHDMRISLWNDAVIDIWFMREDELNALHLRVKQGSSLDLKMPWVTTEKGFETVLRCCFLFVESSTSLAYPKFFQCETFRLTLNVFYPRVFNGHQLWKYAVKINKGRLWIVWDHKRFFADLMNEWVSDSIVDLFKFIPYTWEFEVNAMDNFEITLLLNDHNWIDVSTSLSAENHLAAIIGKNMTVSFALHVLEFCPRTITTLYEVSAYHGLALRAWLPSESPFYSVVHSLLKYASSQTKNSSAELQDWVELWRTEKISLLFEYTHHPLYSDQPSDLPLNNTKTAAKEHSTPMTLSPDQLLIEIDISNSDIVLVGLIIRLIIDLKNNYFGLNDELTDVGRCKSGSTSSPLYGNVIWDECERYRPLSLRLCLRVGKIRGLCLVQNLSVNSSTSEFKVLLFFSHIF</sequence>
<dbReference type="WBParaSite" id="TCLT_0000232301-mRNA-1">
    <property type="protein sequence ID" value="TCLT_0000232301-mRNA-1"/>
    <property type="gene ID" value="TCLT_0000232301"/>
</dbReference>
<proteinExistence type="predicted"/>
<gene>
    <name evidence="3" type="ORF">TCLT_LOCUS2324</name>
</gene>
<evidence type="ECO:0000313" key="4">
    <source>
        <dbReference type="Proteomes" id="UP000276776"/>
    </source>
</evidence>
<organism evidence="5">
    <name type="scientific">Thelazia callipaeda</name>
    <name type="common">Oriental eyeworm</name>
    <name type="synonym">Parasitic nematode</name>
    <dbReference type="NCBI Taxonomy" id="103827"/>
    <lineage>
        <taxon>Eukaryota</taxon>
        <taxon>Metazoa</taxon>
        <taxon>Ecdysozoa</taxon>
        <taxon>Nematoda</taxon>
        <taxon>Chromadorea</taxon>
        <taxon>Rhabditida</taxon>
        <taxon>Spirurina</taxon>
        <taxon>Spiruromorpha</taxon>
        <taxon>Thelazioidea</taxon>
        <taxon>Thelaziidae</taxon>
        <taxon>Thelazia</taxon>
    </lineage>
</organism>
<evidence type="ECO:0000313" key="5">
    <source>
        <dbReference type="WBParaSite" id="TCLT_0000232301-mRNA-1"/>
    </source>
</evidence>
<dbReference type="AlphaFoldDB" id="A0A0N5CQ23"/>
<protein>
    <submittedName>
        <fullName evidence="5">FSA_C domain-containing protein</fullName>
    </submittedName>
</protein>
<dbReference type="PANTHER" id="PTHR31640:SF1">
    <property type="entry name" value="BRIDGE-LIKE LIPID TRANSFER PROTEIN FAMILY MEMBER 1"/>
    <property type="match status" value="1"/>
</dbReference>
<accession>A0A0N5CQ23</accession>
<reference evidence="5" key="1">
    <citation type="submission" date="2017-02" db="UniProtKB">
        <authorList>
            <consortium name="WormBaseParasite"/>
        </authorList>
    </citation>
    <scope>IDENTIFICATION</scope>
</reference>
<dbReference type="Pfam" id="PF20413">
    <property type="entry name" value="BLTP1_N"/>
    <property type="match status" value="1"/>
</dbReference>
<dbReference type="STRING" id="103827.A0A0N5CQ23"/>
<reference evidence="3 4" key="2">
    <citation type="submission" date="2018-11" db="EMBL/GenBank/DDBJ databases">
        <authorList>
            <consortium name="Pathogen Informatics"/>
        </authorList>
    </citation>
    <scope>NUCLEOTIDE SEQUENCE [LARGE SCALE GENOMIC DNA]</scope>
</reference>
<dbReference type="OMA" id="MHIIKGS"/>
<dbReference type="PANTHER" id="PTHR31640">
    <property type="entry name" value="TRANSMEMBRANE PROTEIN KIAA1109"/>
    <property type="match status" value="1"/>
</dbReference>
<feature type="transmembrane region" description="Helical" evidence="1">
    <location>
        <begin position="37"/>
        <end position="60"/>
    </location>
</feature>
<dbReference type="OrthoDB" id="10051416at2759"/>
<dbReference type="GO" id="GO:0048488">
    <property type="term" value="P:synaptic vesicle endocytosis"/>
    <property type="evidence" value="ECO:0007669"/>
    <property type="project" value="TreeGrafter"/>
</dbReference>
<keyword evidence="1" id="KW-1133">Transmembrane helix</keyword>
<dbReference type="GO" id="GO:0098793">
    <property type="term" value="C:presynapse"/>
    <property type="evidence" value="ECO:0007669"/>
    <property type="project" value="GOC"/>
</dbReference>
<feature type="domain" description="Bridge-like lipid transfer protein family member 1 N-terminal" evidence="2">
    <location>
        <begin position="39"/>
        <end position="655"/>
    </location>
</feature>
<dbReference type="EMBL" id="UYYF01000453">
    <property type="protein sequence ID" value="VDM98218.1"/>
    <property type="molecule type" value="Genomic_DNA"/>
</dbReference>
<evidence type="ECO:0000256" key="1">
    <source>
        <dbReference type="SAM" id="Phobius"/>
    </source>
</evidence>
<keyword evidence="1" id="KW-0472">Membrane</keyword>
<evidence type="ECO:0000313" key="3">
    <source>
        <dbReference type="EMBL" id="VDM98218.1"/>
    </source>
</evidence>